<dbReference type="InterPro" id="IPR021328">
    <property type="entry name" value="CotB-like"/>
</dbReference>
<accession>A0A2W1L292</accession>
<protein>
    <submittedName>
        <fullName evidence="1">DUF2935 domain-containing protein</fullName>
    </submittedName>
</protein>
<dbReference type="AlphaFoldDB" id="A0A2W1L292"/>
<organism evidence="1 2">
    <name type="scientific">Paenibacillus sambharensis</name>
    <dbReference type="NCBI Taxonomy" id="1803190"/>
    <lineage>
        <taxon>Bacteria</taxon>
        <taxon>Bacillati</taxon>
        <taxon>Bacillota</taxon>
        <taxon>Bacilli</taxon>
        <taxon>Bacillales</taxon>
        <taxon>Paenibacillaceae</taxon>
        <taxon>Paenibacillus</taxon>
    </lineage>
</organism>
<dbReference type="Pfam" id="PF11155">
    <property type="entry name" value="DUF2935"/>
    <property type="match status" value="2"/>
</dbReference>
<evidence type="ECO:0000313" key="1">
    <source>
        <dbReference type="EMBL" id="PZD93173.1"/>
    </source>
</evidence>
<dbReference type="Gene3D" id="1.20.1260.120">
    <property type="entry name" value="Protein of unknown function DUF2935"/>
    <property type="match status" value="1"/>
</dbReference>
<dbReference type="EMBL" id="QKRB01000058">
    <property type="protein sequence ID" value="PZD93173.1"/>
    <property type="molecule type" value="Genomic_DNA"/>
</dbReference>
<keyword evidence="2" id="KW-1185">Reference proteome</keyword>
<name>A0A2W1L292_9BACL</name>
<gene>
    <name evidence="1" type="ORF">DNH61_24300</name>
</gene>
<reference evidence="1 2" key="1">
    <citation type="submission" date="2018-06" db="EMBL/GenBank/DDBJ databases">
        <title>Paenibacillus imtechensis sp. nov.</title>
        <authorList>
            <person name="Pinnaka A.K."/>
            <person name="Singh H."/>
            <person name="Kaur M."/>
        </authorList>
    </citation>
    <scope>NUCLEOTIDE SEQUENCE [LARGE SCALE GENOMIC DNA]</scope>
    <source>
        <strain evidence="1 2">SMB1</strain>
    </source>
</reference>
<sequence length="279" mass="32328">MIAVPAKAPLPPWNEHLFWIGILEDHAVFVIDHLSARETRWMEAASGYRAPFAQLRTQLQTLDPALPVSDERMIAFARNAQSLAHSYYQFEGELQRRRIENTVDIQLMPVYFNGTLLENEEYLRILGYYVSGKPYPPMSLHALIDMWLEDQLGHAILLSDHIDPTELPLLQQTGTFIDAFQAHMAKNHAIGGFLRFTPPGFPAQRKFAVDVSVTSLAFYSFVEQTIERFRRDEVLGRLTLRFLEHHLPETCYFLYQLARFDPRIVPPENCYLWKPHVSE</sequence>
<comment type="caution">
    <text evidence="1">The sequence shown here is derived from an EMBL/GenBank/DDBJ whole genome shotgun (WGS) entry which is preliminary data.</text>
</comment>
<proteinExistence type="predicted"/>
<evidence type="ECO:0000313" key="2">
    <source>
        <dbReference type="Proteomes" id="UP000249522"/>
    </source>
</evidence>
<dbReference type="Proteomes" id="UP000249522">
    <property type="component" value="Unassembled WGS sequence"/>
</dbReference>
<dbReference type="SUPFAM" id="SSF158430">
    <property type="entry name" value="Bacillus cereus metalloprotein-like"/>
    <property type="match status" value="2"/>
</dbReference>